<keyword evidence="5 7" id="KW-0067">ATP-binding</keyword>
<evidence type="ECO:0000256" key="5">
    <source>
        <dbReference type="ARBA" id="ARBA00022840"/>
    </source>
</evidence>
<dbReference type="GO" id="GO:0051191">
    <property type="term" value="P:prosthetic group biosynthetic process"/>
    <property type="evidence" value="ECO:0007669"/>
    <property type="project" value="InterPro"/>
</dbReference>
<dbReference type="Pfam" id="PF03802">
    <property type="entry name" value="CitX"/>
    <property type="match status" value="1"/>
</dbReference>
<dbReference type="RefSeq" id="WP_288184054.1">
    <property type="nucleotide sequence ID" value="NZ_LT608335.1"/>
</dbReference>
<dbReference type="AlphaFoldDB" id="A0A212LTW8"/>
<reference evidence="8" key="1">
    <citation type="submission" date="2016-08" db="EMBL/GenBank/DDBJ databases">
        <authorList>
            <person name="Seilhamer J.J."/>
        </authorList>
    </citation>
    <scope>NUCLEOTIDE SEQUENCE</scope>
    <source>
        <strain evidence="8">86</strain>
    </source>
</reference>
<comment type="similarity">
    <text evidence="7">Belongs to the CitG/MdcB family.</text>
</comment>
<dbReference type="InterPro" id="IPR017551">
    <property type="entry name" value="TriPribosyl-deP-CoA_syn_CitG"/>
</dbReference>
<evidence type="ECO:0000256" key="1">
    <source>
        <dbReference type="ARBA" id="ARBA00001210"/>
    </source>
</evidence>
<keyword evidence="4 7" id="KW-0547">Nucleotide-binding</keyword>
<proteinExistence type="inferred from homology"/>
<keyword evidence="8" id="KW-0328">Glycosyltransferase</keyword>
<dbReference type="GO" id="GO:0046917">
    <property type="term" value="F:triphosphoribosyl-dephospho-CoA synthase activity"/>
    <property type="evidence" value="ECO:0007669"/>
    <property type="project" value="UniProtKB-UniRule"/>
</dbReference>
<dbReference type="NCBIfam" id="TIGR03124">
    <property type="entry name" value="citrate_citX"/>
    <property type="match status" value="1"/>
</dbReference>
<comment type="catalytic activity">
    <reaction evidence="1 7">
        <text>3'-dephospho-CoA + ATP = 2'-(5''-triphospho-alpha-D-ribosyl)-3'-dephospho-CoA + adenine</text>
        <dbReference type="Rhea" id="RHEA:15117"/>
        <dbReference type="ChEBI" id="CHEBI:16708"/>
        <dbReference type="ChEBI" id="CHEBI:30616"/>
        <dbReference type="ChEBI" id="CHEBI:57328"/>
        <dbReference type="ChEBI" id="CHEBI:61378"/>
        <dbReference type="EC" id="2.4.2.52"/>
    </reaction>
</comment>
<dbReference type="HAMAP" id="MF_00397">
    <property type="entry name" value="CitG"/>
    <property type="match status" value="1"/>
</dbReference>
<name>A0A212LTW8_9FIRM</name>
<evidence type="ECO:0000256" key="6">
    <source>
        <dbReference type="ARBA" id="ARBA00048574"/>
    </source>
</evidence>
<gene>
    <name evidence="8" type="primary">citXG</name>
    <name evidence="7" type="synonym">citG</name>
    <name evidence="8" type="ORF">KL86SPO_31027</name>
</gene>
<comment type="catalytic activity">
    <reaction evidence="6">
        <text>apo-[citrate lyase ACP] + 2'-(5''-triphospho-alpha-D-ribosyl)-3'-dephospho-CoA = holo-[citrate lyase ACP] + diphosphate</text>
        <dbReference type="Rhea" id="RHEA:16333"/>
        <dbReference type="Rhea" id="RHEA-COMP:10157"/>
        <dbReference type="Rhea" id="RHEA-COMP:10158"/>
        <dbReference type="ChEBI" id="CHEBI:29999"/>
        <dbReference type="ChEBI" id="CHEBI:33019"/>
        <dbReference type="ChEBI" id="CHEBI:61378"/>
        <dbReference type="ChEBI" id="CHEBI:82683"/>
        <dbReference type="EC" id="2.7.7.61"/>
    </reaction>
</comment>
<accession>A0A212LTW8</accession>
<sequence length="467" mass="50233">MKQITLEDVLAAKERLASLQAELRCCYQLPIVSFTANIPGSVKDSPVVRQLLQTAVNRFRTIAGSSIDIVEERFMYWPTGPAAVLVADGSPDELKRSCIAIEEAGFHARLFDIDVFSADGRQISRSTLGQRERTCFLCGEPAVLCRRSNKHTLEEIKANVQARLAAFAATATDPWPQAVWDIGAWAVEAMLMEAACTPAPGLVDRDNAGAHNDMDFFTFLMSSSALAGSMFRCAAAGYRHGGLPAELLPVLRYIGKDGEARMMKATSGVNTQKGLLFLLGILAAAAAYTLKQSATATGEQILDTAAAMAQGIVSRELAVLPARDPVRLTAGEKLYLKYGVTGIRGEVESGIPSIREHGLPVLKQVLAAGLSLNDALVHTLVSLMTVVEDTTILNRHSMKVLLDVKNQAKWIMRHGGMLAGTGRAKIAELDELFIARNISPGGVADLLAATYFLYLVETSNAEMAGTI</sequence>
<evidence type="ECO:0000256" key="4">
    <source>
        <dbReference type="ARBA" id="ARBA00022741"/>
    </source>
</evidence>
<organism evidence="8">
    <name type="scientific">uncultured Sporomusa sp</name>
    <dbReference type="NCBI Taxonomy" id="307249"/>
    <lineage>
        <taxon>Bacteria</taxon>
        <taxon>Bacillati</taxon>
        <taxon>Bacillota</taxon>
        <taxon>Negativicutes</taxon>
        <taxon>Selenomonadales</taxon>
        <taxon>Sporomusaceae</taxon>
        <taxon>Sporomusa</taxon>
        <taxon>environmental samples</taxon>
    </lineage>
</organism>
<dbReference type="InterPro" id="IPR005551">
    <property type="entry name" value="CitX"/>
</dbReference>
<dbReference type="EC" id="2.4.2.52" evidence="7"/>
<dbReference type="PANTHER" id="PTHR30201:SF2">
    <property type="entry name" value="2-(5''-TRIPHOSPHORIBOSYL)-3'-DEPHOSPHOCOENZYME-A SYNTHASE"/>
    <property type="match status" value="1"/>
</dbReference>
<evidence type="ECO:0000256" key="3">
    <source>
        <dbReference type="ARBA" id="ARBA00022695"/>
    </source>
</evidence>
<evidence type="ECO:0000313" key="8">
    <source>
        <dbReference type="EMBL" id="SCM80849.1"/>
    </source>
</evidence>
<evidence type="ECO:0000256" key="7">
    <source>
        <dbReference type="HAMAP-Rule" id="MF_00397"/>
    </source>
</evidence>
<evidence type="ECO:0000256" key="2">
    <source>
        <dbReference type="ARBA" id="ARBA00022679"/>
    </source>
</evidence>
<keyword evidence="2 7" id="KW-0808">Transferase</keyword>
<dbReference type="GO" id="GO:0016757">
    <property type="term" value="F:glycosyltransferase activity"/>
    <property type="evidence" value="ECO:0007669"/>
    <property type="project" value="UniProtKB-KW"/>
</dbReference>
<dbReference type="Gene3D" id="1.10.4200.10">
    <property type="entry name" value="Triphosphoribosyl-dephospho-CoA protein"/>
    <property type="match status" value="1"/>
</dbReference>
<keyword evidence="3 8" id="KW-0548">Nucleotidyltransferase</keyword>
<protein>
    <recommendedName>
        <fullName evidence="7">Probable 2-(5''-triphosphoribosyl)-3'-dephosphocoenzyme-A synthase</fullName>
        <shortName evidence="7">2-(5''-triphosphoribosyl)-3'-dephospho-CoA synthase</shortName>
        <ecNumber evidence="7">2.4.2.52</ecNumber>
    </recommendedName>
</protein>
<dbReference type="EMBL" id="FMJE01000003">
    <property type="protein sequence ID" value="SCM80849.1"/>
    <property type="molecule type" value="Genomic_DNA"/>
</dbReference>
<dbReference type="InterPro" id="IPR002736">
    <property type="entry name" value="CitG"/>
</dbReference>
<dbReference type="PANTHER" id="PTHR30201">
    <property type="entry name" value="TRIPHOSPHORIBOSYL-DEPHOSPHO-COA SYNTHASE"/>
    <property type="match status" value="1"/>
</dbReference>
<dbReference type="Pfam" id="PF01874">
    <property type="entry name" value="CitG"/>
    <property type="match status" value="1"/>
</dbReference>
<dbReference type="GO" id="GO:0005524">
    <property type="term" value="F:ATP binding"/>
    <property type="evidence" value="ECO:0007669"/>
    <property type="project" value="UniProtKB-KW"/>
</dbReference>
<dbReference type="GO" id="GO:0050519">
    <property type="term" value="F:holo-citrate lyase synthase activity"/>
    <property type="evidence" value="ECO:0007669"/>
    <property type="project" value="UniProtKB-EC"/>
</dbReference>